<sequence>MRYSPNVSEKILAQAAVRHPNELKFTKIHRPLPQKPNFTPAKCATDSQPPQT</sequence>
<protein>
    <submittedName>
        <fullName evidence="2">Uncharacterized protein</fullName>
    </submittedName>
</protein>
<comment type="caution">
    <text evidence="2">The sequence shown here is derived from an EMBL/GenBank/DDBJ whole genome shotgun (WGS) entry which is preliminary data.</text>
</comment>
<evidence type="ECO:0000313" key="3">
    <source>
        <dbReference type="Proteomes" id="UP000011939"/>
    </source>
</evidence>
<dbReference type="Proteomes" id="UP000011939">
    <property type="component" value="Unassembled WGS sequence"/>
</dbReference>
<dbReference type="PATRIC" id="fig|1244083.3.peg.2396"/>
<gene>
    <name evidence="2" type="ORF">CSUNSWCD_1416</name>
</gene>
<evidence type="ECO:0000256" key="1">
    <source>
        <dbReference type="SAM" id="MobiDB-lite"/>
    </source>
</evidence>
<reference evidence="2 3" key="1">
    <citation type="journal article" date="2013" name="Genome Announc.">
        <title>Genome Sequence of Campylobacter showae UNSWCD, Isolated from a Patient with Crohn's Disease.</title>
        <authorList>
            <person name="Tay A.P."/>
            <person name="Kaakoush N.O."/>
            <person name="Deshpande N.P."/>
            <person name="Chen Z."/>
            <person name="Mitchell H."/>
            <person name="Wilkins M.R."/>
        </authorList>
    </citation>
    <scope>NUCLEOTIDE SEQUENCE [LARGE SCALE GENOMIC DNA]</scope>
    <source>
        <strain evidence="2 3">CSUNSWCD</strain>
    </source>
</reference>
<evidence type="ECO:0000313" key="2">
    <source>
        <dbReference type="EMBL" id="EKU10177.1"/>
    </source>
</evidence>
<organism evidence="2 3">
    <name type="scientific">Campylobacter showae CSUNSWCD</name>
    <dbReference type="NCBI Taxonomy" id="1244083"/>
    <lineage>
        <taxon>Bacteria</taxon>
        <taxon>Pseudomonadati</taxon>
        <taxon>Campylobacterota</taxon>
        <taxon>Epsilonproteobacteria</taxon>
        <taxon>Campylobacterales</taxon>
        <taxon>Campylobacteraceae</taxon>
        <taxon>Campylobacter</taxon>
    </lineage>
</organism>
<proteinExistence type="predicted"/>
<feature type="region of interest" description="Disordered" evidence="1">
    <location>
        <begin position="30"/>
        <end position="52"/>
    </location>
</feature>
<dbReference type="AlphaFoldDB" id="M5ID22"/>
<dbReference type="EMBL" id="AMZQ01000020">
    <property type="protein sequence ID" value="EKU10177.1"/>
    <property type="molecule type" value="Genomic_DNA"/>
</dbReference>
<name>M5ID22_9BACT</name>
<accession>M5ID22</accession>